<name>A0AA36B403_OCTVU</name>
<dbReference type="AlphaFoldDB" id="A0AA36B403"/>
<organism evidence="1 2">
    <name type="scientific">Octopus vulgaris</name>
    <name type="common">Common octopus</name>
    <dbReference type="NCBI Taxonomy" id="6645"/>
    <lineage>
        <taxon>Eukaryota</taxon>
        <taxon>Metazoa</taxon>
        <taxon>Spiralia</taxon>
        <taxon>Lophotrochozoa</taxon>
        <taxon>Mollusca</taxon>
        <taxon>Cephalopoda</taxon>
        <taxon>Coleoidea</taxon>
        <taxon>Octopodiformes</taxon>
        <taxon>Octopoda</taxon>
        <taxon>Incirrata</taxon>
        <taxon>Octopodidae</taxon>
        <taxon>Octopus</taxon>
    </lineage>
</organism>
<reference evidence="1" key="1">
    <citation type="submission" date="2023-08" db="EMBL/GenBank/DDBJ databases">
        <authorList>
            <person name="Alioto T."/>
            <person name="Alioto T."/>
            <person name="Gomez Garrido J."/>
        </authorList>
    </citation>
    <scope>NUCLEOTIDE SEQUENCE</scope>
</reference>
<evidence type="ECO:0000313" key="2">
    <source>
        <dbReference type="Proteomes" id="UP001162480"/>
    </source>
</evidence>
<evidence type="ECO:0000313" key="1">
    <source>
        <dbReference type="EMBL" id="CAI9727510.1"/>
    </source>
</evidence>
<dbReference type="EMBL" id="OX597822">
    <property type="protein sequence ID" value="CAI9727510.1"/>
    <property type="molecule type" value="Genomic_DNA"/>
</dbReference>
<keyword evidence="2" id="KW-1185">Reference proteome</keyword>
<dbReference type="Proteomes" id="UP001162480">
    <property type="component" value="Chromosome 9"/>
</dbReference>
<sequence length="70" mass="7061">MRVDRCGVGCGVVDCHGVGSGYVGNCTVAAGKGLYICCVSSSRSGDVTNGSVGSSDIFLRVVVLIVPCTF</sequence>
<proteinExistence type="predicted"/>
<accession>A0AA36B403</accession>
<protein>
    <submittedName>
        <fullName evidence="1">Uncharacterized protein</fullName>
    </submittedName>
</protein>
<gene>
    <name evidence="1" type="ORF">OCTVUL_1B025378</name>
</gene>